<dbReference type="Proteomes" id="UP001165667">
    <property type="component" value="Unassembled WGS sequence"/>
</dbReference>
<sequence length="83" mass="8623">MAAAGSVPPLEADAVIDFALEADNQTGSFGTLTAVRGVTLRIPKGQLYGVFSPNGAALCTEISVLSRWQLVFSRPSVNLGSTL</sequence>
<dbReference type="EMBL" id="JAMOIM010000096">
    <property type="protein sequence ID" value="MCW6513119.1"/>
    <property type="molecule type" value="Genomic_DNA"/>
</dbReference>
<evidence type="ECO:0000313" key="1">
    <source>
        <dbReference type="EMBL" id="MCW6513119.1"/>
    </source>
</evidence>
<reference evidence="1" key="1">
    <citation type="submission" date="2022-05" db="EMBL/GenBank/DDBJ databases">
        <authorList>
            <person name="Pankratov T."/>
        </authorList>
    </citation>
    <scope>NUCLEOTIDE SEQUENCE</scope>
    <source>
        <strain evidence="1">BP6-180914</strain>
    </source>
</reference>
<dbReference type="RefSeq" id="WP_282589495.1">
    <property type="nucleotide sequence ID" value="NZ_JAMOIM010000096.1"/>
</dbReference>
<gene>
    <name evidence="1" type="ORF">M8523_35290</name>
</gene>
<evidence type="ECO:0000313" key="2">
    <source>
        <dbReference type="Proteomes" id="UP001165667"/>
    </source>
</evidence>
<dbReference type="AlphaFoldDB" id="A0AA41Z3N2"/>
<proteinExistence type="predicted"/>
<dbReference type="SUPFAM" id="SSF52540">
    <property type="entry name" value="P-loop containing nucleoside triphosphate hydrolases"/>
    <property type="match status" value="1"/>
</dbReference>
<comment type="caution">
    <text evidence="1">The sequence shown here is derived from an EMBL/GenBank/DDBJ whole genome shotgun (WGS) entry which is preliminary data.</text>
</comment>
<protein>
    <submittedName>
        <fullName evidence="1">Uncharacterized protein</fullName>
    </submittedName>
</protein>
<keyword evidence="2" id="KW-1185">Reference proteome</keyword>
<organism evidence="1 2">
    <name type="scientific">Lichenifustis flavocetrariae</name>
    <dbReference type="NCBI Taxonomy" id="2949735"/>
    <lineage>
        <taxon>Bacteria</taxon>
        <taxon>Pseudomonadati</taxon>
        <taxon>Pseudomonadota</taxon>
        <taxon>Alphaproteobacteria</taxon>
        <taxon>Hyphomicrobiales</taxon>
        <taxon>Lichenihabitantaceae</taxon>
        <taxon>Lichenifustis</taxon>
    </lineage>
</organism>
<accession>A0AA41Z3N2</accession>
<dbReference type="InterPro" id="IPR027417">
    <property type="entry name" value="P-loop_NTPase"/>
</dbReference>
<name>A0AA41Z3N2_9HYPH</name>